<evidence type="ECO:0000256" key="9">
    <source>
        <dbReference type="PROSITE-ProRule" id="PRU00560"/>
    </source>
</evidence>
<keyword evidence="5" id="KW-0413">Isomerase</keyword>
<dbReference type="SUPFAM" id="SSF57783">
    <property type="entry name" value="Zinc beta-ribbon"/>
    <property type="match status" value="1"/>
</dbReference>
<dbReference type="STRING" id="416944.SAMN05421548_10749"/>
<feature type="binding site" evidence="9">
    <location>
        <begin position="240"/>
        <end position="247"/>
    </location>
    <ligand>
        <name>ATP</name>
        <dbReference type="ChEBI" id="CHEBI:30616"/>
    </ligand>
</feature>
<dbReference type="RefSeq" id="WP_091996572.1">
    <property type="nucleotide sequence ID" value="NZ_FMYQ01000007.1"/>
</dbReference>
<dbReference type="AlphaFoldDB" id="A0A1G6LVH5"/>
<evidence type="ECO:0000313" key="11">
    <source>
        <dbReference type="EMBL" id="SDC47064.1"/>
    </source>
</evidence>
<keyword evidence="12" id="KW-1185">Reference proteome</keyword>
<dbReference type="Pfam" id="PF13361">
    <property type="entry name" value="UvrD_C"/>
    <property type="match status" value="1"/>
</dbReference>
<accession>A0A1G6LVH5</accession>
<dbReference type="GO" id="GO:0006265">
    <property type="term" value="P:DNA topological change"/>
    <property type="evidence" value="ECO:0007669"/>
    <property type="project" value="InterPro"/>
</dbReference>
<dbReference type="GO" id="GO:0016887">
    <property type="term" value="F:ATP hydrolysis activity"/>
    <property type="evidence" value="ECO:0007669"/>
    <property type="project" value="RHEA"/>
</dbReference>
<sequence>MTHIFRPTPLGLYFTKSRSWNLVLDLDQQELLLSLDGKPYRQAIADGAEPVLVRPGILWAALTLHMDGLSPIKVDGLPRSRARALQAAIADAKAAAEVARRRAALQKEFNAAYAAISAWVKDVIDRGDVIRKKTGWVAHEDQIELFATRPKLVLSDEALLSYVRDPANLATLPDARKRVETFVSFRRDEWLSFCRVGNVGYIENEKNWPMELFERVESKPLTPDQIRAVMCFDNRMLVVASAGSGKTSTMVAKAVYAVHRHIVRPEQIVLLAFNKKAAEELDARAKAAFEQVGLQGKKVEARTFHALGLSIIGAATGRKPNVPEWTVDVAAGMRKLAEIVDILKDSSSEFRTKWDLFRVVFARDLPEFGSTSSSADVWDRDGVGYIQTVRGERVRSHEERLICDWLFYNGVNYEYERKYEFDTTTADHRQYTPDFYYPDAQLYHEHFALNAKGEPPAEFAGYLQGVEWKRAEHARRGTKLIETTSYQLRTRSLDDVLGKELTARGIVLDPNPDRSSPGLGYPPMDNERLIALVRIFITHMKSNCLSVDSLADRLDADGSDAFIQRHRMFLEIVGPVLRAWDVALAAEEGIDFEDMLNQAAAYLESGHYESPYQLVLADEFQDASRARARLCRALVNRRGRFFFAVGDDWQSINRFAGADVSVMTRFDEWFGQYELMKLEETFRCPQALCDISSRFISKNPNQLAKQVHSKTAPIGPVIRAFQVEQRGGLQAAVDSVLAELHRGLEEGAIPAGKDGIVTVFVLGRYNKEASYVPANWNERYGRRIALTFMSIHRSKGAQADYVILPGMLSRSFPSTRVDDSVLAMAMPSGDAYPLSEERRLFYVALTRARRSVVLLTVKGEASSFLDELVKDGAVTVKSTTGEVIEEERCPACNIGVIVSRTGPYGAFEACSAYPRCEYKPRRQVATQRRLRR</sequence>
<evidence type="ECO:0000256" key="2">
    <source>
        <dbReference type="ARBA" id="ARBA00022801"/>
    </source>
</evidence>
<dbReference type="InterPro" id="IPR014016">
    <property type="entry name" value="UvrD-like_ATP-bd"/>
</dbReference>
<keyword evidence="2 9" id="KW-0378">Hydrolase</keyword>
<dbReference type="GO" id="GO:0003677">
    <property type="term" value="F:DNA binding"/>
    <property type="evidence" value="ECO:0007669"/>
    <property type="project" value="InterPro"/>
</dbReference>
<evidence type="ECO:0000256" key="5">
    <source>
        <dbReference type="ARBA" id="ARBA00023235"/>
    </source>
</evidence>
<comment type="catalytic activity">
    <reaction evidence="6">
        <text>Couples ATP hydrolysis with the unwinding of duplex DNA by translocating in the 3'-5' direction.</text>
        <dbReference type="EC" id="5.6.2.4"/>
    </reaction>
</comment>
<evidence type="ECO:0000256" key="8">
    <source>
        <dbReference type="ARBA" id="ARBA00048988"/>
    </source>
</evidence>
<dbReference type="GO" id="GO:0003916">
    <property type="term" value="F:DNA topoisomerase activity"/>
    <property type="evidence" value="ECO:0007669"/>
    <property type="project" value="InterPro"/>
</dbReference>
<reference evidence="12" key="1">
    <citation type="submission" date="2016-09" db="EMBL/GenBank/DDBJ databases">
        <authorList>
            <person name="Varghese N."/>
            <person name="Submissions S."/>
        </authorList>
    </citation>
    <scope>NUCLEOTIDE SEQUENCE [LARGE SCALE GENOMIC DNA]</scope>
    <source>
        <strain evidence="12">TNe-862</strain>
    </source>
</reference>
<proteinExistence type="predicted"/>
<dbReference type="GO" id="GO:0043138">
    <property type="term" value="F:3'-5' DNA helicase activity"/>
    <property type="evidence" value="ECO:0007669"/>
    <property type="project" value="UniProtKB-EC"/>
</dbReference>
<keyword evidence="1 9" id="KW-0547">Nucleotide-binding</keyword>
<dbReference type="Pfam" id="PF00580">
    <property type="entry name" value="UvrD-helicase"/>
    <property type="match status" value="1"/>
</dbReference>
<dbReference type="InterPro" id="IPR027417">
    <property type="entry name" value="P-loop_NTPase"/>
</dbReference>
<dbReference type="GO" id="GO:0005829">
    <property type="term" value="C:cytosol"/>
    <property type="evidence" value="ECO:0007669"/>
    <property type="project" value="TreeGrafter"/>
</dbReference>
<dbReference type="InterPro" id="IPR013498">
    <property type="entry name" value="Topo_IA_Znf"/>
</dbReference>
<evidence type="ECO:0000256" key="3">
    <source>
        <dbReference type="ARBA" id="ARBA00022806"/>
    </source>
</evidence>
<dbReference type="PROSITE" id="PS51198">
    <property type="entry name" value="UVRD_HELICASE_ATP_BIND"/>
    <property type="match status" value="1"/>
</dbReference>
<gene>
    <name evidence="11" type="ORF">SAMN05421548_10749</name>
</gene>
<dbReference type="OrthoDB" id="5298826at2"/>
<keyword evidence="4 9" id="KW-0067">ATP-binding</keyword>
<dbReference type="GO" id="GO:0005694">
    <property type="term" value="C:chromosome"/>
    <property type="evidence" value="ECO:0007669"/>
    <property type="project" value="InterPro"/>
</dbReference>
<dbReference type="PANTHER" id="PTHR11070">
    <property type="entry name" value="UVRD / RECB / PCRA DNA HELICASE FAMILY MEMBER"/>
    <property type="match status" value="1"/>
</dbReference>
<evidence type="ECO:0000259" key="10">
    <source>
        <dbReference type="PROSITE" id="PS51198"/>
    </source>
</evidence>
<dbReference type="GO" id="GO:0000725">
    <property type="term" value="P:recombinational repair"/>
    <property type="evidence" value="ECO:0007669"/>
    <property type="project" value="TreeGrafter"/>
</dbReference>
<dbReference type="Gene3D" id="3.40.91.30">
    <property type="match status" value="1"/>
</dbReference>
<evidence type="ECO:0000256" key="1">
    <source>
        <dbReference type="ARBA" id="ARBA00022741"/>
    </source>
</evidence>
<comment type="catalytic activity">
    <reaction evidence="8">
        <text>ATP + H2O = ADP + phosphate + H(+)</text>
        <dbReference type="Rhea" id="RHEA:13065"/>
        <dbReference type="ChEBI" id="CHEBI:15377"/>
        <dbReference type="ChEBI" id="CHEBI:15378"/>
        <dbReference type="ChEBI" id="CHEBI:30616"/>
        <dbReference type="ChEBI" id="CHEBI:43474"/>
        <dbReference type="ChEBI" id="CHEBI:456216"/>
        <dbReference type="EC" id="5.6.2.4"/>
    </reaction>
</comment>
<evidence type="ECO:0000256" key="7">
    <source>
        <dbReference type="ARBA" id="ARBA00034808"/>
    </source>
</evidence>
<dbReference type="PANTHER" id="PTHR11070:SF63">
    <property type="entry name" value="DNA HELICASE IV"/>
    <property type="match status" value="1"/>
</dbReference>
<evidence type="ECO:0000313" key="12">
    <source>
        <dbReference type="Proteomes" id="UP000198908"/>
    </source>
</evidence>
<dbReference type="InterPro" id="IPR014017">
    <property type="entry name" value="DNA_helicase_UvrD-like_C"/>
</dbReference>
<dbReference type="SUPFAM" id="SSF52540">
    <property type="entry name" value="P-loop containing nucleoside triphosphate hydrolases"/>
    <property type="match status" value="1"/>
</dbReference>
<dbReference type="EC" id="5.6.2.4" evidence="7"/>
<dbReference type="InterPro" id="IPR000212">
    <property type="entry name" value="DNA_helicase_UvrD/REP"/>
</dbReference>
<dbReference type="Gene3D" id="3.30.65.10">
    <property type="entry name" value="Bacterial Topoisomerase I, domain 1"/>
    <property type="match status" value="1"/>
</dbReference>
<dbReference type="Gene3D" id="3.40.50.300">
    <property type="entry name" value="P-loop containing nucleotide triphosphate hydrolases"/>
    <property type="match status" value="3"/>
</dbReference>
<keyword evidence="3 9" id="KW-0347">Helicase</keyword>
<evidence type="ECO:0000256" key="6">
    <source>
        <dbReference type="ARBA" id="ARBA00034617"/>
    </source>
</evidence>
<feature type="domain" description="UvrD-like helicase ATP-binding" evidence="10">
    <location>
        <begin position="219"/>
        <end position="685"/>
    </location>
</feature>
<evidence type="ECO:0000256" key="4">
    <source>
        <dbReference type="ARBA" id="ARBA00022840"/>
    </source>
</evidence>
<name>A0A1G6LVH5_9BURK</name>
<dbReference type="Pfam" id="PF01396">
    <property type="entry name" value="Zn_ribbon_Top1"/>
    <property type="match status" value="1"/>
</dbReference>
<protein>
    <recommendedName>
        <fullName evidence="7">DNA 3'-5' helicase</fullName>
        <ecNumber evidence="7">5.6.2.4</ecNumber>
    </recommendedName>
</protein>
<organism evidence="11 12">
    <name type="scientific">Paraburkholderia lycopersici</name>
    <dbReference type="NCBI Taxonomy" id="416944"/>
    <lineage>
        <taxon>Bacteria</taxon>
        <taxon>Pseudomonadati</taxon>
        <taxon>Pseudomonadota</taxon>
        <taxon>Betaproteobacteria</taxon>
        <taxon>Burkholderiales</taxon>
        <taxon>Burkholderiaceae</taxon>
        <taxon>Paraburkholderia</taxon>
    </lineage>
</organism>
<dbReference type="EMBL" id="FMYQ01000007">
    <property type="protein sequence ID" value="SDC47064.1"/>
    <property type="molecule type" value="Genomic_DNA"/>
</dbReference>
<dbReference type="GO" id="GO:0005524">
    <property type="term" value="F:ATP binding"/>
    <property type="evidence" value="ECO:0007669"/>
    <property type="project" value="UniProtKB-UniRule"/>
</dbReference>
<dbReference type="Proteomes" id="UP000198908">
    <property type="component" value="Unassembled WGS sequence"/>
</dbReference>